<protein>
    <submittedName>
        <fullName evidence="1">Uncharacterized protein</fullName>
    </submittedName>
</protein>
<proteinExistence type="predicted"/>
<dbReference type="EMBL" id="LN885086">
    <property type="protein sequence ID" value="CUQ67239.1"/>
    <property type="molecule type" value="Genomic_DNA"/>
</dbReference>
<evidence type="ECO:0000313" key="1">
    <source>
        <dbReference type="EMBL" id="CUQ67239.1"/>
    </source>
</evidence>
<dbReference type="RefSeq" id="WP_158023358.1">
    <property type="nucleotide sequence ID" value="NZ_LN885086.1"/>
</dbReference>
<reference evidence="2" key="1">
    <citation type="submission" date="2015-09" db="EMBL/GenBank/DDBJ databases">
        <authorList>
            <person name="Daims H."/>
        </authorList>
    </citation>
    <scope>NUCLEOTIDE SEQUENCE [LARGE SCALE GENOMIC DNA]</scope>
</reference>
<dbReference type="KEGG" id="nio:NITINOP_2267"/>
<dbReference type="OrthoDB" id="9797424at2"/>
<name>A0A0S4KSB9_9BACT</name>
<dbReference type="STRING" id="1715989.NITINOP_2267"/>
<sequence>MRVKLDQEEWESLEQATLGEVLAEVSDRAHARSRLVTALRLDHREITDRDIDASLMMEPASRYGRLIAVTQSVEDIEHDAWIAAGRYAKLLHAEGLSLLEAWRAGTSRDLAMNEWLGQLADYLEFTEGRDRQCPADRRTSLSFWVEELLTARDGGDLILTADLLEYEILPRLAA</sequence>
<gene>
    <name evidence="1" type="ORF">NITINOP_2267</name>
</gene>
<organism evidence="1 2">
    <name type="scientific">Candidatus Nitrospira inopinata</name>
    <dbReference type="NCBI Taxonomy" id="1715989"/>
    <lineage>
        <taxon>Bacteria</taxon>
        <taxon>Pseudomonadati</taxon>
        <taxon>Nitrospirota</taxon>
        <taxon>Nitrospiria</taxon>
        <taxon>Nitrospirales</taxon>
        <taxon>Nitrospiraceae</taxon>
        <taxon>Nitrospira</taxon>
    </lineage>
</organism>
<dbReference type="AlphaFoldDB" id="A0A0S4KSB9"/>
<accession>A0A0S4KSB9</accession>
<evidence type="ECO:0000313" key="2">
    <source>
        <dbReference type="Proteomes" id="UP000066284"/>
    </source>
</evidence>
<dbReference type="Proteomes" id="UP000066284">
    <property type="component" value="Chromosome 1"/>
</dbReference>
<keyword evidence="2" id="KW-1185">Reference proteome</keyword>